<feature type="domain" description="NolW-like" evidence="13">
    <location>
        <begin position="193"/>
        <end position="258"/>
    </location>
</feature>
<evidence type="ECO:0000256" key="6">
    <source>
        <dbReference type="ARBA" id="ARBA00022729"/>
    </source>
</evidence>
<accession>A0YBE1</accession>
<dbReference type="InterPro" id="IPR005644">
    <property type="entry name" value="NolW-like"/>
</dbReference>
<feature type="domain" description="NolW-like" evidence="13">
    <location>
        <begin position="130"/>
        <end position="187"/>
    </location>
</feature>
<evidence type="ECO:0000256" key="9">
    <source>
        <dbReference type="ARBA" id="ARBA00023237"/>
    </source>
</evidence>
<keyword evidence="3 10" id="KW-0813">Transport</keyword>
<dbReference type="Gene3D" id="3.30.1370.120">
    <property type="match status" value="3"/>
</dbReference>
<evidence type="ECO:0000256" key="11">
    <source>
        <dbReference type="SAM" id="SignalP"/>
    </source>
</evidence>
<evidence type="ECO:0000259" key="12">
    <source>
        <dbReference type="Pfam" id="PF00263"/>
    </source>
</evidence>
<evidence type="ECO:0000256" key="2">
    <source>
        <dbReference type="ARBA" id="ARBA00006980"/>
    </source>
</evidence>
<dbReference type="EMBL" id="AAVT01000002">
    <property type="protein sequence ID" value="EAW31871.1"/>
    <property type="molecule type" value="Genomic_DNA"/>
</dbReference>
<dbReference type="GO" id="GO:0015628">
    <property type="term" value="P:protein secretion by the type II secretion system"/>
    <property type="evidence" value="ECO:0007669"/>
    <property type="project" value="InterPro"/>
</dbReference>
<feature type="domain" description="Type II/III secretion system secretin-like" evidence="12">
    <location>
        <begin position="412"/>
        <end position="577"/>
    </location>
</feature>
<dbReference type="InterPro" id="IPR004846">
    <property type="entry name" value="T2SS/T3SS_dom"/>
</dbReference>
<reference evidence="15 16" key="1">
    <citation type="journal article" date="2010" name="J. Bacteriol.">
        <title>Genome sequence of the oligotrophic marine Gammaproteobacterium HTCC2143, isolated from the Oregon Coast.</title>
        <authorList>
            <person name="Oh H.M."/>
            <person name="Kang I."/>
            <person name="Ferriera S."/>
            <person name="Giovannoni S.J."/>
            <person name="Cho J.C."/>
        </authorList>
    </citation>
    <scope>NUCLEOTIDE SEQUENCE [LARGE SCALE GENOMIC DNA]</scope>
    <source>
        <strain evidence="15 16">HTCC2143</strain>
    </source>
</reference>
<organism evidence="15 16">
    <name type="scientific">marine gamma proteobacterium HTCC2143</name>
    <dbReference type="NCBI Taxonomy" id="247633"/>
    <lineage>
        <taxon>Bacteria</taxon>
        <taxon>Pseudomonadati</taxon>
        <taxon>Pseudomonadota</taxon>
        <taxon>Gammaproteobacteria</taxon>
        <taxon>Cellvibrionales</taxon>
        <taxon>Spongiibacteraceae</taxon>
        <taxon>BD1-7 clade</taxon>
    </lineage>
</organism>
<evidence type="ECO:0000256" key="1">
    <source>
        <dbReference type="ARBA" id="ARBA00004442"/>
    </source>
</evidence>
<keyword evidence="16" id="KW-1185">Reference proteome</keyword>
<dbReference type="Pfam" id="PF03958">
    <property type="entry name" value="Secretin_N"/>
    <property type="match status" value="3"/>
</dbReference>
<feature type="domain" description="GspD-like N0" evidence="14">
    <location>
        <begin position="36"/>
        <end position="105"/>
    </location>
</feature>
<dbReference type="InterPro" id="IPR038591">
    <property type="entry name" value="NolW-like_sf"/>
</dbReference>
<dbReference type="eggNOG" id="COG1450">
    <property type="taxonomic scope" value="Bacteria"/>
</dbReference>
<feature type="signal peptide" evidence="11">
    <location>
        <begin position="1"/>
        <end position="30"/>
    </location>
</feature>
<protein>
    <submittedName>
        <fullName evidence="15">Type II and III secretion system protein</fullName>
    </submittedName>
</protein>
<dbReference type="AlphaFoldDB" id="A0YBE1"/>
<sequence>MHKRHPLKARLIQCLLIAATLLSLSQLAYSAEKLTMNMRDADIRALIQWVADNTGKNIVVHRDVKGKVTVLSPEPLTVDEAYQVFLSVLQVHEYAVIETPEALKIVPRSIAASGALPYAASSTTADMVVSIIKIENTSALQMAEALRPLMSKDAVIKPYLATNALVLADHASNISSAQELIQQLDKTSDSEIDVIVLQHADAESILQSLSTLLPSGSQQASALNITISINERSNSILLAGDPAKRKQFRNLIKKLDKPLDGQGNTDVVYLHYVDASEIVPILENLAKSIQSNQKDTDSNISIEASKSANALVINAPPSILTTMKSIISQLDIRRAQVMVEAILVEVRGELASDVGVTWITDPDNSIVGAVNTLGNLPLANAPSDGSALPFSAGRGFTFGYFNGGDLQAALRALSATQNANILSTPTIVAIDNEEASLLVGQNVPFITGQATSSASSTNDPFTTIERQDIGTSLVVTPRINQGDSITLEIHQKTETIAPSIDIASDIVTNKREIITKALIRDDQVLVIGGLINDEETEIIEKVPLLGDIPYLGSLFSSKGTSHTKTNLMVFIHPTILKDDEQIARLTQTRYQFMQNLQQQVKDNEWKIDPDDSAVLKDFSTFTPSSVKTEN</sequence>
<dbReference type="Pfam" id="PF21305">
    <property type="entry name" value="type_II_gspD_N0"/>
    <property type="match status" value="1"/>
</dbReference>
<keyword evidence="4" id="KW-1134">Transmembrane beta strand</keyword>
<dbReference type="OrthoDB" id="9775455at2"/>
<dbReference type="GO" id="GO:0015627">
    <property type="term" value="C:type II protein secretion system complex"/>
    <property type="evidence" value="ECO:0007669"/>
    <property type="project" value="InterPro"/>
</dbReference>
<dbReference type="GO" id="GO:0009279">
    <property type="term" value="C:cell outer membrane"/>
    <property type="evidence" value="ECO:0007669"/>
    <property type="project" value="UniProtKB-SubCell"/>
</dbReference>
<evidence type="ECO:0000256" key="3">
    <source>
        <dbReference type="ARBA" id="ARBA00022448"/>
    </source>
</evidence>
<comment type="similarity">
    <text evidence="2">Belongs to the bacterial secretin family. GSP D subfamily.</text>
</comment>
<keyword evidence="6 11" id="KW-0732">Signal</keyword>
<dbReference type="InterPro" id="IPR001775">
    <property type="entry name" value="GspD/PilQ"/>
</dbReference>
<evidence type="ECO:0000313" key="16">
    <source>
        <dbReference type="Proteomes" id="UP000004931"/>
    </source>
</evidence>
<dbReference type="STRING" id="247633.GP2143_05455"/>
<proteinExistence type="inferred from homology"/>
<evidence type="ECO:0000259" key="13">
    <source>
        <dbReference type="Pfam" id="PF03958"/>
    </source>
</evidence>
<dbReference type="PANTHER" id="PTHR30332:SF24">
    <property type="entry name" value="SECRETIN GSPD-RELATED"/>
    <property type="match status" value="1"/>
</dbReference>
<gene>
    <name evidence="15" type="ORF">GP2143_05455</name>
</gene>
<keyword evidence="5" id="KW-0812">Transmembrane</keyword>
<comment type="caution">
    <text evidence="15">The sequence shown here is derived from an EMBL/GenBank/DDBJ whole genome shotgun (WGS) entry which is preliminary data.</text>
</comment>
<name>A0YBE1_9GAMM</name>
<evidence type="ECO:0000256" key="10">
    <source>
        <dbReference type="RuleBase" id="RU004004"/>
    </source>
</evidence>
<evidence type="ECO:0000256" key="8">
    <source>
        <dbReference type="ARBA" id="ARBA00023136"/>
    </source>
</evidence>
<dbReference type="Pfam" id="PF00263">
    <property type="entry name" value="Secretin"/>
    <property type="match status" value="1"/>
</dbReference>
<comment type="subcellular location">
    <subcellularLocation>
        <location evidence="1 10">Cell outer membrane</location>
    </subcellularLocation>
</comment>
<feature type="chain" id="PRO_5002631045" evidence="11">
    <location>
        <begin position="31"/>
        <end position="630"/>
    </location>
</feature>
<keyword evidence="8" id="KW-0472">Membrane</keyword>
<dbReference type="InterPro" id="IPR013356">
    <property type="entry name" value="T2SS_GspD"/>
</dbReference>
<evidence type="ECO:0000259" key="14">
    <source>
        <dbReference type="Pfam" id="PF21305"/>
    </source>
</evidence>
<keyword evidence="9" id="KW-0998">Cell outer membrane</keyword>
<dbReference type="PANTHER" id="PTHR30332">
    <property type="entry name" value="PROBABLE GENERAL SECRETION PATHWAY PROTEIN D"/>
    <property type="match status" value="1"/>
</dbReference>
<evidence type="ECO:0000256" key="7">
    <source>
        <dbReference type="ARBA" id="ARBA00022927"/>
    </source>
</evidence>
<dbReference type="PRINTS" id="PR00811">
    <property type="entry name" value="BCTERIALGSPD"/>
</dbReference>
<dbReference type="Proteomes" id="UP000004931">
    <property type="component" value="Unassembled WGS sequence"/>
</dbReference>
<evidence type="ECO:0000256" key="4">
    <source>
        <dbReference type="ARBA" id="ARBA00022452"/>
    </source>
</evidence>
<evidence type="ECO:0000256" key="5">
    <source>
        <dbReference type="ARBA" id="ARBA00022692"/>
    </source>
</evidence>
<keyword evidence="7" id="KW-0653">Protein transport</keyword>
<feature type="domain" description="NolW-like" evidence="13">
    <location>
        <begin position="265"/>
        <end position="336"/>
    </location>
</feature>
<evidence type="ECO:0000313" key="15">
    <source>
        <dbReference type="EMBL" id="EAW31871.1"/>
    </source>
</evidence>
<dbReference type="InterPro" id="IPR049371">
    <property type="entry name" value="GspD-like_N0"/>
</dbReference>
<dbReference type="NCBIfam" id="TIGR02517">
    <property type="entry name" value="type_II_gspD"/>
    <property type="match status" value="1"/>
</dbReference>
<dbReference type="InterPro" id="IPR050810">
    <property type="entry name" value="Bact_Secretion_Sys_Channel"/>
</dbReference>